<dbReference type="RefSeq" id="WP_107752234.1">
    <property type="nucleotide sequence ID" value="NZ_QBKF01000006.1"/>
</dbReference>
<sequence length="176" mass="19308">MSTSRKAGTAPLRVPQEARIDWKPVLNPRGPWSALVTAGSGPERVAKHAAGLVYVSAPYLEKVQIRGAWRFERSVGCSTEASRERLRLAACGVTTVCPAVDMAEMAHAREALHREDEAPDPLDAAYWRAWSHPLLSAARLIAVPAIPGWDSCALVWRDLRFALTYNLPVHVYGGLE</sequence>
<accession>A0A2T7URE0</accession>
<protein>
    <submittedName>
        <fullName evidence="2">DUF1937 domain-containing protein</fullName>
    </submittedName>
</protein>
<organism evidence="2 3">
    <name type="scientific">Pararhodobacter aggregans</name>
    <dbReference type="NCBI Taxonomy" id="404875"/>
    <lineage>
        <taxon>Bacteria</taxon>
        <taxon>Pseudomonadati</taxon>
        <taxon>Pseudomonadota</taxon>
        <taxon>Alphaproteobacteria</taxon>
        <taxon>Rhodobacterales</taxon>
        <taxon>Paracoccaceae</taxon>
        <taxon>Pararhodobacter</taxon>
    </lineage>
</organism>
<proteinExistence type="predicted"/>
<keyword evidence="3" id="KW-1185">Reference proteome</keyword>
<evidence type="ECO:0000259" key="1">
    <source>
        <dbReference type="Pfam" id="PF09152"/>
    </source>
</evidence>
<dbReference type="InterPro" id="IPR015235">
    <property type="entry name" value="DUF1937"/>
</dbReference>
<reference evidence="2 3" key="1">
    <citation type="journal article" date="2011" name="Syst. Appl. Microbiol.">
        <title>Defluviimonas denitrificans gen. nov., sp. nov., and Pararhodobacter aggregans gen. nov., sp. nov., non-phototrophic Rhodobacteraceae from the biofilter of a marine aquaculture.</title>
        <authorList>
            <person name="Foesel B.U."/>
            <person name="Drake H.L."/>
            <person name="Schramm A."/>
        </authorList>
    </citation>
    <scope>NUCLEOTIDE SEQUENCE [LARGE SCALE GENOMIC DNA]</scope>
    <source>
        <strain evidence="2 3">D1-19</strain>
    </source>
</reference>
<dbReference type="SUPFAM" id="SSF52309">
    <property type="entry name" value="N-(deoxy)ribosyltransferase-like"/>
    <property type="match status" value="1"/>
</dbReference>
<dbReference type="Pfam" id="PF09152">
    <property type="entry name" value="DUF1937"/>
    <property type="match status" value="1"/>
</dbReference>
<comment type="caution">
    <text evidence="2">The sequence shown here is derived from an EMBL/GenBank/DDBJ whole genome shotgun (WGS) entry which is preliminary data.</text>
</comment>
<evidence type="ECO:0000313" key="3">
    <source>
        <dbReference type="Proteomes" id="UP000244810"/>
    </source>
</evidence>
<dbReference type="EMBL" id="QDDR01000006">
    <property type="protein sequence ID" value="PVE47222.1"/>
    <property type="molecule type" value="Genomic_DNA"/>
</dbReference>
<dbReference type="AlphaFoldDB" id="A0A2T7URE0"/>
<name>A0A2T7URE0_9RHOB</name>
<dbReference type="Gene3D" id="3.40.50.10400">
    <property type="entry name" value="Hypothetical protein PA1492"/>
    <property type="match status" value="1"/>
</dbReference>
<feature type="domain" description="DUF1937" evidence="1">
    <location>
        <begin position="52"/>
        <end position="173"/>
    </location>
</feature>
<dbReference type="OrthoDB" id="7857621at2"/>
<dbReference type="Proteomes" id="UP000244810">
    <property type="component" value="Unassembled WGS sequence"/>
</dbReference>
<gene>
    <name evidence="2" type="ORF">DDE23_13350</name>
</gene>
<evidence type="ECO:0000313" key="2">
    <source>
        <dbReference type="EMBL" id="PVE47222.1"/>
    </source>
</evidence>